<accession>A0A813FJ22</accession>
<dbReference type="Pfam" id="PF00642">
    <property type="entry name" value="zf-CCCH"/>
    <property type="match status" value="1"/>
</dbReference>
<evidence type="ECO:0000256" key="3">
    <source>
        <dbReference type="ARBA" id="ARBA00022771"/>
    </source>
</evidence>
<dbReference type="SUPFAM" id="SSF90229">
    <property type="entry name" value="CCCH zinc finger"/>
    <property type="match status" value="2"/>
</dbReference>
<dbReference type="PANTHER" id="PTHR10655">
    <property type="entry name" value="LYSOPHOSPHOLIPASE-RELATED"/>
    <property type="match status" value="1"/>
</dbReference>
<feature type="domain" description="C3H1-type" evidence="8">
    <location>
        <begin position="95"/>
        <end position="122"/>
    </location>
</feature>
<feature type="domain" description="C3H1-type" evidence="8">
    <location>
        <begin position="60"/>
        <end position="87"/>
    </location>
</feature>
<name>A0A813FJ22_POLGL</name>
<dbReference type="GO" id="GO:0016787">
    <property type="term" value="F:hydrolase activity"/>
    <property type="evidence" value="ECO:0007669"/>
    <property type="project" value="UniProtKB-KW"/>
</dbReference>
<dbReference type="InterPro" id="IPR000571">
    <property type="entry name" value="Znf_CCCH"/>
</dbReference>
<proteinExistence type="inferred from homology"/>
<keyword evidence="4" id="KW-0378">Hydrolase</keyword>
<evidence type="ECO:0000259" key="8">
    <source>
        <dbReference type="PROSITE" id="PS50103"/>
    </source>
</evidence>
<dbReference type="InterPro" id="IPR036855">
    <property type="entry name" value="Znf_CCCH_sf"/>
</dbReference>
<evidence type="ECO:0000256" key="1">
    <source>
        <dbReference type="ARBA" id="ARBA00006499"/>
    </source>
</evidence>
<evidence type="ECO:0000256" key="5">
    <source>
        <dbReference type="ARBA" id="ARBA00022833"/>
    </source>
</evidence>
<feature type="region of interest" description="Disordered" evidence="7">
    <location>
        <begin position="1"/>
        <end position="55"/>
    </location>
</feature>
<gene>
    <name evidence="9" type="ORF">PGLA1383_LOCUS32164</name>
</gene>
<dbReference type="InterPro" id="IPR029058">
    <property type="entry name" value="AB_hydrolase_fold"/>
</dbReference>
<keyword evidence="2 6" id="KW-0479">Metal-binding</keyword>
<organism evidence="9 10">
    <name type="scientific">Polarella glacialis</name>
    <name type="common">Dinoflagellate</name>
    <dbReference type="NCBI Taxonomy" id="89957"/>
    <lineage>
        <taxon>Eukaryota</taxon>
        <taxon>Sar</taxon>
        <taxon>Alveolata</taxon>
        <taxon>Dinophyceae</taxon>
        <taxon>Suessiales</taxon>
        <taxon>Suessiaceae</taxon>
        <taxon>Polarella</taxon>
    </lineage>
</organism>
<evidence type="ECO:0000256" key="6">
    <source>
        <dbReference type="PROSITE-ProRule" id="PRU00723"/>
    </source>
</evidence>
<dbReference type="SMART" id="SM00356">
    <property type="entry name" value="ZnF_C3H1"/>
    <property type="match status" value="3"/>
</dbReference>
<keyword evidence="3 6" id="KW-0863">Zinc-finger</keyword>
<evidence type="ECO:0000313" key="9">
    <source>
        <dbReference type="EMBL" id="CAE8614440.1"/>
    </source>
</evidence>
<sequence>MNPGLAPDRQQKDSWGYGPPPAAFPCPRPPDFPAGRQGARGRPQRRRKDDSWEQPTVTPLWKTRTCNFFLVGKCKKGKSCSYAHGEADYRPSPDFERTSICPAQQTTGRCTRPGCRYAHSYDELRVAPGLLKSKMCNFFMHGVCVVGEACRFAHSQEELLEAKAVTDAATTDVRQVRQQNRRDPRQADAPQDRSMAGMTRSSSVGLQPGGWQHPVVSDSAEWEPHLNESPFSQQPASFAISRRHQASMGNALEPMKVVLDDSWDVDVPDVEEDSWEAVAALEPVASAWRAETDGAKEDFAAGSFKRSASAPRLRSAARAPRGPGAPRDARRAVLVDSSVVDLDGLVMKDTDFDLPSVLSKKVPATAFVKVFAGQGGGEPPSDMLLDIENTEAIAQKWCKGFELNFFLFTYRLFRPGLDETEDGFQHCRWSALFVSGEACNSLDWTGVTTRVIRVIMASRCLPWSRSAAGARLLPRLLPQERSVDFVSERSPQFSTEHLQNCVSYLAEQLTLSNICRFNVAEQFRLSIALLAMGMAGSAPGGSADWGRNLVYPPAELPCTGAVVWLHGFGDVPEGWGPSFQQARHTHPQWKWVHLRGRELPQTCYAGKKVTSWGDYRDQGCTKLGSADYDNEDIVAEATVAEVHRVVDQLGRDDGVQPERVVIGGFSMGAAAAAETALRYPKRLAGLVVLNGWLLPGGRAALASSSPALHGLPVLVSHGSKDEFVALECAEAAVEHFRSAGALAELEVQDGLTHVASGFGPGRELTVRFLAKLLGPLAVSIVLGAQASAAEQKRGMNNEKQVASVAGSAAAGTCSRAEGFGPKIRSSGLVVGGPPKGVPCSRAAPPGAEAKVEAKAAAPQADIGKEFMSWCRMGHNVLCDAPTKACALCSHSSPSSGCGGSDRKTPCAACNCGLRVVQHNTFLTIEDDPHFPIPEMKRSKSF</sequence>
<comment type="caution">
    <text evidence="9">The sequence shown here is derived from an EMBL/GenBank/DDBJ whole genome shotgun (WGS) entry which is preliminary data.</text>
</comment>
<dbReference type="PANTHER" id="PTHR10655:SF17">
    <property type="entry name" value="LYSOPHOSPHOLIPASE-LIKE PROTEIN 1"/>
    <property type="match status" value="1"/>
</dbReference>
<dbReference type="Gene3D" id="4.10.1000.10">
    <property type="entry name" value="Zinc finger, CCCH-type"/>
    <property type="match status" value="1"/>
</dbReference>
<evidence type="ECO:0000313" key="10">
    <source>
        <dbReference type="Proteomes" id="UP000654075"/>
    </source>
</evidence>
<feature type="compositionally biased region" description="Pro residues" evidence="7">
    <location>
        <begin position="18"/>
        <end position="32"/>
    </location>
</feature>
<dbReference type="AlphaFoldDB" id="A0A813FJ22"/>
<dbReference type="Gene3D" id="3.40.50.1820">
    <property type="entry name" value="alpha/beta hydrolase"/>
    <property type="match status" value="1"/>
</dbReference>
<dbReference type="PROSITE" id="PS50103">
    <property type="entry name" value="ZF_C3H1"/>
    <property type="match status" value="3"/>
</dbReference>
<dbReference type="InterPro" id="IPR003140">
    <property type="entry name" value="PLipase/COase/thioEstase"/>
</dbReference>
<keyword evidence="5 6" id="KW-0862">Zinc</keyword>
<comment type="similarity">
    <text evidence="1">Belongs to the AB hydrolase superfamily. AB hydrolase 2 family.</text>
</comment>
<feature type="zinc finger region" description="C3H1-type" evidence="6">
    <location>
        <begin position="95"/>
        <end position="122"/>
    </location>
</feature>
<dbReference type="Pfam" id="PF02230">
    <property type="entry name" value="Abhydrolase_2"/>
    <property type="match status" value="1"/>
</dbReference>
<dbReference type="SUPFAM" id="SSF53474">
    <property type="entry name" value="alpha/beta-Hydrolases"/>
    <property type="match status" value="1"/>
</dbReference>
<keyword evidence="10" id="KW-1185">Reference proteome</keyword>
<dbReference type="Gene3D" id="3.30.1370.210">
    <property type="match status" value="1"/>
</dbReference>
<evidence type="ECO:0000256" key="2">
    <source>
        <dbReference type="ARBA" id="ARBA00022723"/>
    </source>
</evidence>
<feature type="region of interest" description="Disordered" evidence="7">
    <location>
        <begin position="171"/>
        <end position="216"/>
    </location>
</feature>
<dbReference type="InterPro" id="IPR050565">
    <property type="entry name" value="LYPA1-2/EST-like"/>
</dbReference>
<dbReference type="EMBL" id="CAJNNV010025424">
    <property type="protein sequence ID" value="CAE8614440.1"/>
    <property type="molecule type" value="Genomic_DNA"/>
</dbReference>
<dbReference type="Proteomes" id="UP000654075">
    <property type="component" value="Unassembled WGS sequence"/>
</dbReference>
<evidence type="ECO:0000256" key="4">
    <source>
        <dbReference type="ARBA" id="ARBA00022801"/>
    </source>
</evidence>
<protein>
    <recommendedName>
        <fullName evidence="8">C3H1-type domain-containing protein</fullName>
    </recommendedName>
</protein>
<evidence type="ECO:0000256" key="7">
    <source>
        <dbReference type="SAM" id="MobiDB-lite"/>
    </source>
</evidence>
<feature type="zinc finger region" description="C3H1-type" evidence="6">
    <location>
        <begin position="130"/>
        <end position="157"/>
    </location>
</feature>
<feature type="zinc finger region" description="C3H1-type" evidence="6">
    <location>
        <begin position="60"/>
        <end position="87"/>
    </location>
</feature>
<reference evidence="9" key="1">
    <citation type="submission" date="2021-02" db="EMBL/GenBank/DDBJ databases">
        <authorList>
            <person name="Dougan E. K."/>
            <person name="Rhodes N."/>
            <person name="Thang M."/>
            <person name="Chan C."/>
        </authorList>
    </citation>
    <scope>NUCLEOTIDE SEQUENCE</scope>
</reference>
<feature type="domain" description="C3H1-type" evidence="8">
    <location>
        <begin position="130"/>
        <end position="157"/>
    </location>
</feature>
<dbReference type="GO" id="GO:0008270">
    <property type="term" value="F:zinc ion binding"/>
    <property type="evidence" value="ECO:0007669"/>
    <property type="project" value="UniProtKB-KW"/>
</dbReference>
<dbReference type="OrthoDB" id="440838at2759"/>